<dbReference type="RefSeq" id="WP_267026709.1">
    <property type="nucleotide sequence ID" value="NZ_JAIFZO010000002.1"/>
</dbReference>
<evidence type="ECO:0008006" key="3">
    <source>
        <dbReference type="Google" id="ProtNLM"/>
    </source>
</evidence>
<keyword evidence="2" id="KW-1185">Reference proteome</keyword>
<dbReference type="Proteomes" id="UP001165590">
    <property type="component" value="Unassembled WGS sequence"/>
</dbReference>
<dbReference type="EMBL" id="JAIFZO010000002">
    <property type="protein sequence ID" value="MCX4233808.1"/>
    <property type="molecule type" value="Genomic_DNA"/>
</dbReference>
<protein>
    <recommendedName>
        <fullName evidence="3">Proline dehydrogenase</fullName>
    </recommendedName>
</protein>
<proteinExistence type="predicted"/>
<sequence length="148" mass="16703">MADMVSALTGIGGALLGTAVGAFVTHFMQRRNTSLARLHEERLSAYVAFAEAVMEFRRELMDRWFVERGGAVHDSTSVYSARSTMWTAYYRVVLLAGDEDIRQSAATARETVSSIKEAESLDTMKERSDLTREEVRRFVDRARTEVSR</sequence>
<evidence type="ECO:0000313" key="2">
    <source>
        <dbReference type="Proteomes" id="UP001165590"/>
    </source>
</evidence>
<gene>
    <name evidence="1" type="ORF">K3769_13690</name>
</gene>
<organism evidence="1 2">
    <name type="scientific">Streptomyces ortus</name>
    <dbReference type="NCBI Taxonomy" id="2867268"/>
    <lineage>
        <taxon>Bacteria</taxon>
        <taxon>Bacillati</taxon>
        <taxon>Actinomycetota</taxon>
        <taxon>Actinomycetes</taxon>
        <taxon>Kitasatosporales</taxon>
        <taxon>Streptomycetaceae</taxon>
        <taxon>Streptomyces</taxon>
    </lineage>
</organism>
<name>A0ABT3V200_9ACTN</name>
<reference evidence="1" key="1">
    <citation type="journal article" date="2022" name="bioRxiv">
        <title>Discovery and biosynthetic assessment of Streptomyces ortus sp nov. isolated from a deep-sea sponge.</title>
        <authorList>
            <person name="Williams S.E."/>
        </authorList>
    </citation>
    <scope>NUCLEOTIDE SEQUENCE</scope>
    <source>
        <strain evidence="1">A15ISP2-DRY2</strain>
    </source>
</reference>
<accession>A0ABT3V200</accession>
<evidence type="ECO:0000313" key="1">
    <source>
        <dbReference type="EMBL" id="MCX4233808.1"/>
    </source>
</evidence>
<comment type="caution">
    <text evidence="1">The sequence shown here is derived from an EMBL/GenBank/DDBJ whole genome shotgun (WGS) entry which is preliminary data.</text>
</comment>